<evidence type="ECO:0000256" key="4">
    <source>
        <dbReference type="ARBA" id="ARBA00022448"/>
    </source>
</evidence>
<dbReference type="PANTHER" id="PTHR11306">
    <property type="entry name" value="NIEMANN PICK TYPE C2 PROTEIN NPC2-RELATED"/>
    <property type="match status" value="1"/>
</dbReference>
<protein>
    <recommendedName>
        <fullName evidence="9">MD-2-related lipid-recognition domain-containing protein</fullName>
    </recommendedName>
</protein>
<gene>
    <name evidence="10" type="ORF">URODEC1_LOCUS29876</name>
</gene>
<dbReference type="CDD" id="cd00917">
    <property type="entry name" value="PG-PI_TP"/>
    <property type="match status" value="1"/>
</dbReference>
<proteinExistence type="inferred from homology"/>
<accession>A0ABC8Y5I7</accession>
<dbReference type="InterPro" id="IPR033917">
    <property type="entry name" value="ML_PG-PI_TP"/>
</dbReference>
<keyword evidence="8" id="KW-0472">Membrane</keyword>
<organism evidence="10 11">
    <name type="scientific">Urochloa decumbens</name>
    <dbReference type="NCBI Taxonomy" id="240449"/>
    <lineage>
        <taxon>Eukaryota</taxon>
        <taxon>Viridiplantae</taxon>
        <taxon>Streptophyta</taxon>
        <taxon>Embryophyta</taxon>
        <taxon>Tracheophyta</taxon>
        <taxon>Spermatophyta</taxon>
        <taxon>Magnoliopsida</taxon>
        <taxon>Liliopsida</taxon>
        <taxon>Poales</taxon>
        <taxon>Poaceae</taxon>
        <taxon>PACMAD clade</taxon>
        <taxon>Panicoideae</taxon>
        <taxon>Panicodae</taxon>
        <taxon>Paniceae</taxon>
        <taxon>Melinidinae</taxon>
        <taxon>Urochloa</taxon>
    </lineage>
</organism>
<dbReference type="Proteomes" id="UP001497457">
    <property type="component" value="Chromosome 15b"/>
</dbReference>
<evidence type="ECO:0000256" key="2">
    <source>
        <dbReference type="ARBA" id="ARBA00006370"/>
    </source>
</evidence>
<evidence type="ECO:0000313" key="10">
    <source>
        <dbReference type="EMBL" id="CAL4936359.1"/>
    </source>
</evidence>
<dbReference type="PANTHER" id="PTHR11306:SF0">
    <property type="entry name" value="PHOSPHATIDYLGLYCEROL_PHOSPHATIDYLINOSITOL TRANSFER PROTEIN"/>
    <property type="match status" value="1"/>
</dbReference>
<dbReference type="GO" id="GO:0006869">
    <property type="term" value="P:lipid transport"/>
    <property type="evidence" value="ECO:0007669"/>
    <property type="project" value="UniProtKB-KW"/>
</dbReference>
<feature type="compositionally biased region" description="Polar residues" evidence="7">
    <location>
        <begin position="20"/>
        <end position="30"/>
    </location>
</feature>
<evidence type="ECO:0000259" key="9">
    <source>
        <dbReference type="SMART" id="SM00737"/>
    </source>
</evidence>
<evidence type="ECO:0000256" key="3">
    <source>
        <dbReference type="ARBA" id="ARBA00011245"/>
    </source>
</evidence>
<keyword evidence="11" id="KW-1185">Reference proteome</keyword>
<evidence type="ECO:0000256" key="7">
    <source>
        <dbReference type="SAM" id="MobiDB-lite"/>
    </source>
</evidence>
<dbReference type="FunFam" id="2.60.40.770:FF:000002">
    <property type="entry name" value="putative phosphatidylglycerol/phosphatidylinositol transfer protein DDB_G0282179"/>
    <property type="match status" value="1"/>
</dbReference>
<comment type="similarity">
    <text evidence="2">Belongs to the NPC2 family.</text>
</comment>
<dbReference type="AlphaFoldDB" id="A0ABC8Y5I7"/>
<dbReference type="InterPro" id="IPR039670">
    <property type="entry name" value="NPC2-like"/>
</dbReference>
<dbReference type="SMART" id="SM00737">
    <property type="entry name" value="ML"/>
    <property type="match status" value="1"/>
</dbReference>
<dbReference type="SUPFAM" id="SSF81296">
    <property type="entry name" value="E set domains"/>
    <property type="match status" value="1"/>
</dbReference>
<keyword evidence="4" id="KW-0813">Transport</keyword>
<dbReference type="Gene3D" id="2.60.40.770">
    <property type="match status" value="1"/>
</dbReference>
<feature type="region of interest" description="Disordered" evidence="7">
    <location>
        <begin position="1"/>
        <end position="30"/>
    </location>
</feature>
<keyword evidence="5" id="KW-0732">Signal</keyword>
<keyword evidence="8" id="KW-0812">Transmembrane</keyword>
<comment type="subunit">
    <text evidence="3">Monomer.</text>
</comment>
<feature type="transmembrane region" description="Helical" evidence="8">
    <location>
        <begin position="55"/>
        <end position="78"/>
    </location>
</feature>
<dbReference type="EMBL" id="OZ075125">
    <property type="protein sequence ID" value="CAL4936359.1"/>
    <property type="molecule type" value="Genomic_DNA"/>
</dbReference>
<evidence type="ECO:0000256" key="5">
    <source>
        <dbReference type="ARBA" id="ARBA00022729"/>
    </source>
</evidence>
<keyword evidence="6" id="KW-0445">Lipid transport</keyword>
<sequence>MRQTAPAASSHRGGFVASPANPSARHNSTPLLSRVLDTPESERAPPAAMATKQHFLLFAAAAMLVLLLLPSGSTAAAVEYCNKGRDYSVKVSGVEVVPDPVVRGEPATFKISASTDKNITTGKLVIDVAYFIFHVHSETHNFCDETSCPATGEFVLASKQTLPSFTPPVSIPSTAKGSYTLTMKLLGDSNEELTCISFGFSIGFVTPNAII</sequence>
<dbReference type="Pfam" id="PF02221">
    <property type="entry name" value="E1_DerP2_DerF2"/>
    <property type="match status" value="1"/>
</dbReference>
<dbReference type="InterPro" id="IPR003172">
    <property type="entry name" value="ML_dom"/>
</dbReference>
<evidence type="ECO:0000313" key="11">
    <source>
        <dbReference type="Proteomes" id="UP001497457"/>
    </source>
</evidence>
<name>A0ABC8Y5I7_9POAL</name>
<feature type="domain" description="MD-2-related lipid-recognition" evidence="9">
    <location>
        <begin position="78"/>
        <end position="200"/>
    </location>
</feature>
<reference evidence="10" key="1">
    <citation type="submission" date="2024-10" db="EMBL/GenBank/DDBJ databases">
        <authorList>
            <person name="Ryan C."/>
        </authorList>
    </citation>
    <scope>NUCLEOTIDE SEQUENCE [LARGE SCALE GENOMIC DNA]</scope>
</reference>
<evidence type="ECO:0000256" key="1">
    <source>
        <dbReference type="ARBA" id="ARBA00002053"/>
    </source>
</evidence>
<evidence type="ECO:0000256" key="8">
    <source>
        <dbReference type="SAM" id="Phobius"/>
    </source>
</evidence>
<keyword evidence="8" id="KW-1133">Transmembrane helix</keyword>
<dbReference type="InterPro" id="IPR014756">
    <property type="entry name" value="Ig_E-set"/>
</dbReference>
<comment type="function">
    <text evidence="1">Catalyzes the intermembrane transfer of phosphatidylglycerol and phosphatidylinositol.</text>
</comment>
<evidence type="ECO:0000256" key="6">
    <source>
        <dbReference type="ARBA" id="ARBA00023055"/>
    </source>
</evidence>